<protein>
    <submittedName>
        <fullName evidence="1">Uncharacterized protein</fullName>
    </submittedName>
</protein>
<dbReference type="EMBL" id="NEXF01000035">
    <property type="protein sequence ID" value="PSO08961.1"/>
    <property type="molecule type" value="Genomic_DNA"/>
</dbReference>
<gene>
    <name evidence="1" type="ORF">B9Q04_02915</name>
</gene>
<dbReference type="AlphaFoldDB" id="A0A2R6CDP5"/>
<accession>A0A2R6CDP5</accession>
<name>A0A2R6CDP5_9ARCH</name>
<comment type="caution">
    <text evidence="1">The sequence shown here is derived from an EMBL/GenBank/DDBJ whole genome shotgun (WGS) entry which is preliminary data.</text>
</comment>
<sequence length="78" mass="8547">MWVYIEDPTERWTVGELETVGGKVTVARGRGCRSGCACAHLFRVEGAPQRREWWDTVVLPSLLLGGCALTRGGGAERD</sequence>
<proteinExistence type="predicted"/>
<evidence type="ECO:0000313" key="2">
    <source>
        <dbReference type="Proteomes" id="UP000242015"/>
    </source>
</evidence>
<evidence type="ECO:0000313" key="1">
    <source>
        <dbReference type="EMBL" id="PSO08961.1"/>
    </source>
</evidence>
<organism evidence="1 2">
    <name type="scientific">Candidatus Marsarchaeota G2 archaeon BE_D</name>
    <dbReference type="NCBI Taxonomy" id="1978158"/>
    <lineage>
        <taxon>Archaea</taxon>
        <taxon>Candidatus Marsarchaeota</taxon>
        <taxon>Candidatus Marsarchaeota group 2</taxon>
    </lineage>
</organism>
<dbReference type="Proteomes" id="UP000242015">
    <property type="component" value="Unassembled WGS sequence"/>
</dbReference>
<reference evidence="1 2" key="1">
    <citation type="submission" date="2017-04" db="EMBL/GenBank/DDBJ databases">
        <title>Novel microbial lineages endemic to geothermal iron-oxide mats fill important gaps in the evolutionary history of Archaea.</title>
        <authorList>
            <person name="Jay Z.J."/>
            <person name="Beam J.P."/>
            <person name="Dlakic M."/>
            <person name="Rusch D.B."/>
            <person name="Kozubal M.A."/>
            <person name="Inskeep W.P."/>
        </authorList>
    </citation>
    <scope>NUCLEOTIDE SEQUENCE [LARGE SCALE GENOMIC DNA]</scope>
    <source>
        <strain evidence="1">BE_D</strain>
    </source>
</reference>